<dbReference type="EMBL" id="CACSHJ010000095">
    <property type="protein sequence ID" value="CAA0397802.1"/>
    <property type="molecule type" value="Genomic_DNA"/>
</dbReference>
<dbReference type="OrthoDB" id="10268506at2759"/>
<name>A0A654FWU8_ARATH</name>
<sequence>MFHHFLCSFWSRPFWVLKPPSGLQDPLKQLSTPIFGEHFVSHNLISLNGSASIHAEIVNPIIFGSSSGKGEGLPY</sequence>
<dbReference type="ExpressionAtlas" id="A0A654FWU8">
    <property type="expression patterns" value="baseline and differential"/>
</dbReference>
<gene>
    <name evidence="1" type="ordered locus">At4g37483</name>
    <name evidence="3" type="ORF">AN1_LOCUS20603</name>
    <name evidence="2" type="ORF">C24_LOCUS20500</name>
</gene>
<dbReference type="EMBL" id="CACRSJ010000109">
    <property type="protein sequence ID" value="VYS65194.1"/>
    <property type="molecule type" value="Genomic_DNA"/>
</dbReference>
<dbReference type="Araport" id="AT4G37483"/>
<dbReference type="RefSeq" id="NP_001119132.1">
    <property type="nucleotide sequence ID" value="NM_001125660.1"/>
</dbReference>
<evidence type="ECO:0000313" key="4">
    <source>
        <dbReference type="Proteomes" id="UP000426265"/>
    </source>
</evidence>
<evidence type="ECO:0000313" key="5">
    <source>
        <dbReference type="Proteomes" id="UP000434276"/>
    </source>
</evidence>
<dbReference type="Proteomes" id="UP000426265">
    <property type="component" value="Unassembled WGS sequence"/>
</dbReference>
<dbReference type="GeneID" id="6240500"/>
<dbReference type="KEGG" id="ath:AT4G37483"/>
<reference evidence="3 4" key="1">
    <citation type="submission" date="2019-11" db="EMBL/GenBank/DDBJ databases">
        <authorList>
            <person name="Jiao W.-B."/>
            <person name="Schneeberger K."/>
        </authorList>
    </citation>
    <scope>NUCLEOTIDE SEQUENCE [LARGE SCALE GENOMIC DNA]</scope>
    <source>
        <strain evidence="4">cv. An-1</strain>
        <strain evidence="5">cv. C24</strain>
    </source>
</reference>
<proteinExistence type="predicted"/>
<dbReference type="Proteomes" id="UP000434276">
    <property type="component" value="Unassembled WGS sequence"/>
</dbReference>
<evidence type="ECO:0000313" key="1">
    <source>
        <dbReference type="Araport" id="AT4G37483"/>
    </source>
</evidence>
<organism evidence="3 4">
    <name type="scientific">Arabidopsis thaliana</name>
    <name type="common">Mouse-ear cress</name>
    <dbReference type="NCBI Taxonomy" id="3702"/>
    <lineage>
        <taxon>Eukaryota</taxon>
        <taxon>Viridiplantae</taxon>
        <taxon>Streptophyta</taxon>
        <taxon>Embryophyta</taxon>
        <taxon>Tracheophyta</taxon>
        <taxon>Spermatophyta</taxon>
        <taxon>Magnoliopsida</taxon>
        <taxon>eudicotyledons</taxon>
        <taxon>Gunneridae</taxon>
        <taxon>Pentapetalae</taxon>
        <taxon>rosids</taxon>
        <taxon>malvids</taxon>
        <taxon>Brassicales</taxon>
        <taxon>Brassicaceae</taxon>
        <taxon>Camelineae</taxon>
        <taxon>Arabidopsis</taxon>
    </lineage>
</organism>
<protein>
    <submittedName>
        <fullName evidence="3">Uncharacterized protein</fullName>
    </submittedName>
</protein>
<evidence type="ECO:0000313" key="2">
    <source>
        <dbReference type="EMBL" id="CAA0397802.1"/>
    </source>
</evidence>
<evidence type="ECO:0000313" key="3">
    <source>
        <dbReference type="EMBL" id="VYS65194.1"/>
    </source>
</evidence>
<dbReference type="AlphaFoldDB" id="A0A654FWU8"/>
<accession>A0A654FWU8</accession>